<feature type="binding site" evidence="8">
    <location>
        <position position="195"/>
    </location>
    <ligand>
        <name>substrate</name>
    </ligand>
</feature>
<dbReference type="InterPro" id="IPR006223">
    <property type="entry name" value="GcvT"/>
</dbReference>
<dbReference type="SUPFAM" id="SSF101790">
    <property type="entry name" value="Aminomethyltransferase beta-barrel domain"/>
    <property type="match status" value="1"/>
</dbReference>
<evidence type="ECO:0000256" key="7">
    <source>
        <dbReference type="HAMAP-Rule" id="MF_00259"/>
    </source>
</evidence>
<dbReference type="HAMAP" id="MF_00259">
    <property type="entry name" value="GcvT"/>
    <property type="match status" value="1"/>
</dbReference>
<dbReference type="PANTHER" id="PTHR43757:SF2">
    <property type="entry name" value="AMINOMETHYLTRANSFERASE, MITOCHONDRIAL"/>
    <property type="match status" value="1"/>
</dbReference>
<dbReference type="SUPFAM" id="SSF103025">
    <property type="entry name" value="Folate-binding domain"/>
    <property type="match status" value="1"/>
</dbReference>
<comment type="catalytic activity">
    <reaction evidence="6 7">
        <text>N(6)-[(R)-S(8)-aminomethyldihydrolipoyl]-L-lysyl-[protein] + (6S)-5,6,7,8-tetrahydrofolate = N(6)-[(R)-dihydrolipoyl]-L-lysyl-[protein] + (6R)-5,10-methylene-5,6,7,8-tetrahydrofolate + NH4(+)</text>
        <dbReference type="Rhea" id="RHEA:16945"/>
        <dbReference type="Rhea" id="RHEA-COMP:10475"/>
        <dbReference type="Rhea" id="RHEA-COMP:10492"/>
        <dbReference type="ChEBI" id="CHEBI:15636"/>
        <dbReference type="ChEBI" id="CHEBI:28938"/>
        <dbReference type="ChEBI" id="CHEBI:57453"/>
        <dbReference type="ChEBI" id="CHEBI:83100"/>
        <dbReference type="ChEBI" id="CHEBI:83143"/>
        <dbReference type="EC" id="2.1.2.10"/>
    </reaction>
</comment>
<dbReference type="Gene3D" id="3.30.1360.120">
    <property type="entry name" value="Probable tRNA modification gtpase trme, domain 1"/>
    <property type="match status" value="1"/>
</dbReference>
<protein>
    <recommendedName>
        <fullName evidence="2 7">Aminomethyltransferase</fullName>
        <ecNumber evidence="2 7">2.1.2.10</ecNumber>
    </recommendedName>
    <alternativeName>
        <fullName evidence="5 7">Glycine cleavage system T protein</fullName>
    </alternativeName>
</protein>
<dbReference type="EMBL" id="QWKZ01000039">
    <property type="protein sequence ID" value="RIH85858.1"/>
    <property type="molecule type" value="Genomic_DNA"/>
</dbReference>
<keyword evidence="11" id="KW-0489">Methyltransferase</keyword>
<dbReference type="Gene3D" id="4.10.1250.10">
    <property type="entry name" value="Aminomethyltransferase fragment"/>
    <property type="match status" value="1"/>
</dbReference>
<gene>
    <name evidence="11" type="primary">gcvT_2</name>
    <name evidence="7" type="synonym">gcvT</name>
    <name evidence="11" type="ORF">Mlute_01445</name>
</gene>
<dbReference type="GO" id="GO:0005960">
    <property type="term" value="C:glycine cleavage complex"/>
    <property type="evidence" value="ECO:0007669"/>
    <property type="project" value="InterPro"/>
</dbReference>
<dbReference type="InterPro" id="IPR029043">
    <property type="entry name" value="GcvT/YgfZ_C"/>
</dbReference>
<dbReference type="NCBIfam" id="TIGR00528">
    <property type="entry name" value="gcvT"/>
    <property type="match status" value="1"/>
</dbReference>
<dbReference type="FunFam" id="3.30.70.1400:FF:000001">
    <property type="entry name" value="Aminomethyltransferase"/>
    <property type="match status" value="1"/>
</dbReference>
<dbReference type="GO" id="GO:0008168">
    <property type="term" value="F:methyltransferase activity"/>
    <property type="evidence" value="ECO:0007669"/>
    <property type="project" value="UniProtKB-KW"/>
</dbReference>
<feature type="domain" description="GCVT N-terminal" evidence="9">
    <location>
        <begin position="6"/>
        <end position="258"/>
    </location>
</feature>
<accession>A0A399EPF3</accession>
<dbReference type="InterPro" id="IPR027266">
    <property type="entry name" value="TrmE/GcvT-like"/>
</dbReference>
<evidence type="ECO:0000256" key="3">
    <source>
        <dbReference type="ARBA" id="ARBA00022576"/>
    </source>
</evidence>
<dbReference type="NCBIfam" id="NF001567">
    <property type="entry name" value="PRK00389.1"/>
    <property type="match status" value="1"/>
</dbReference>
<dbReference type="Pfam" id="PF01571">
    <property type="entry name" value="GCV_T"/>
    <property type="match status" value="1"/>
</dbReference>
<feature type="domain" description="Aminomethyltransferase C-terminal" evidence="10">
    <location>
        <begin position="274"/>
        <end position="349"/>
    </location>
</feature>
<dbReference type="InterPro" id="IPR022903">
    <property type="entry name" value="GcvT_bac"/>
</dbReference>
<dbReference type="Proteomes" id="UP000265800">
    <property type="component" value="Unassembled WGS sequence"/>
</dbReference>
<comment type="similarity">
    <text evidence="1 7">Belongs to the GcvT family.</text>
</comment>
<evidence type="ECO:0000313" key="12">
    <source>
        <dbReference type="Proteomes" id="UP000265800"/>
    </source>
</evidence>
<evidence type="ECO:0000256" key="5">
    <source>
        <dbReference type="ARBA" id="ARBA00031395"/>
    </source>
</evidence>
<dbReference type="InterPro" id="IPR013977">
    <property type="entry name" value="GcvT_C"/>
</dbReference>
<dbReference type="OrthoDB" id="9774591at2"/>
<reference evidence="11 12" key="1">
    <citation type="submission" date="2018-08" db="EMBL/GenBank/DDBJ databases">
        <title>Meiothermus luteus KCTC 52599 genome sequencing project.</title>
        <authorList>
            <person name="Da Costa M.S."/>
            <person name="Albuquerque L."/>
            <person name="Raposo P."/>
            <person name="Froufe H.J.C."/>
            <person name="Barroso C.S."/>
            <person name="Egas C."/>
        </authorList>
    </citation>
    <scope>NUCLEOTIDE SEQUENCE [LARGE SCALE GENOMIC DNA]</scope>
    <source>
        <strain evidence="11 12">KCTC 52599</strain>
    </source>
</reference>
<evidence type="ECO:0000256" key="2">
    <source>
        <dbReference type="ARBA" id="ARBA00012616"/>
    </source>
</evidence>
<dbReference type="GO" id="GO:0005829">
    <property type="term" value="C:cytosol"/>
    <property type="evidence" value="ECO:0007669"/>
    <property type="project" value="TreeGrafter"/>
</dbReference>
<dbReference type="PIRSF" id="PIRSF006487">
    <property type="entry name" value="GcvT"/>
    <property type="match status" value="1"/>
</dbReference>
<evidence type="ECO:0000256" key="1">
    <source>
        <dbReference type="ARBA" id="ARBA00008609"/>
    </source>
</evidence>
<dbReference type="FunFam" id="2.40.30.110:FF:000003">
    <property type="entry name" value="Aminomethyltransferase"/>
    <property type="match status" value="1"/>
</dbReference>
<comment type="function">
    <text evidence="7">The glycine cleavage system catalyzes the degradation of glycine.</text>
</comment>
<dbReference type="GO" id="GO:0032259">
    <property type="term" value="P:methylation"/>
    <property type="evidence" value="ECO:0007669"/>
    <property type="project" value="UniProtKB-KW"/>
</dbReference>
<dbReference type="Gene3D" id="2.40.30.110">
    <property type="entry name" value="Aminomethyltransferase beta-barrel domains"/>
    <property type="match status" value="1"/>
</dbReference>
<dbReference type="GO" id="GO:0008483">
    <property type="term" value="F:transaminase activity"/>
    <property type="evidence" value="ECO:0007669"/>
    <property type="project" value="UniProtKB-KW"/>
</dbReference>
<dbReference type="Pfam" id="PF08669">
    <property type="entry name" value="GCV_T_C"/>
    <property type="match status" value="1"/>
</dbReference>
<sequence>MKTTPLYQAHLGLGARMVPFAGYEMPLQYASITAEHRAVREGAGMFDVSHMGEFWVRGPGALPFLQYVTLNDVARLRVGRAQYSMLPGARGGVVDDIYLYRTAENEYLMVVNAANVEKDWAYLSALAEGFEVELENASDFFALIAVQGPQAVAMLQKLTDTDLLSPKKNDTFMGKLAGKWVRFARTGYTGEDGYEVFVAPDEAEGVWEALRAAGVTPCGLGARDTLRLEAGFPLYGHELTEETSPLCTPFAWVVKAQKDFYGKPALLGQDCVQRLVGLTLEEGIPREGYRVLRGDEPVGHLTSGTYSPLLRKGIAMAYVQAELAGLGTRLEVEIRGRALPAVVVELPFVRR</sequence>
<dbReference type="Gene3D" id="3.30.70.1400">
    <property type="entry name" value="Aminomethyltransferase beta-barrel domains"/>
    <property type="match status" value="1"/>
</dbReference>
<evidence type="ECO:0000313" key="11">
    <source>
        <dbReference type="EMBL" id="RIH85858.1"/>
    </source>
</evidence>
<dbReference type="GO" id="GO:0019464">
    <property type="term" value="P:glycine decarboxylation via glycine cleavage system"/>
    <property type="evidence" value="ECO:0007669"/>
    <property type="project" value="UniProtKB-UniRule"/>
</dbReference>
<evidence type="ECO:0000259" key="9">
    <source>
        <dbReference type="Pfam" id="PF01571"/>
    </source>
</evidence>
<comment type="subunit">
    <text evidence="7">The glycine cleavage system is composed of four proteins: P, T, L and H.</text>
</comment>
<keyword evidence="3 7" id="KW-0032">Aminotransferase</keyword>
<dbReference type="AlphaFoldDB" id="A0A399EPF3"/>
<keyword evidence="12" id="KW-1185">Reference proteome</keyword>
<evidence type="ECO:0000256" key="8">
    <source>
        <dbReference type="PIRSR" id="PIRSR006487-1"/>
    </source>
</evidence>
<dbReference type="EC" id="2.1.2.10" evidence="2 7"/>
<evidence type="ECO:0000256" key="6">
    <source>
        <dbReference type="ARBA" id="ARBA00047665"/>
    </source>
</evidence>
<dbReference type="InterPro" id="IPR028896">
    <property type="entry name" value="GcvT/YgfZ/DmdA"/>
</dbReference>
<dbReference type="PANTHER" id="PTHR43757">
    <property type="entry name" value="AMINOMETHYLTRANSFERASE"/>
    <property type="match status" value="1"/>
</dbReference>
<proteinExistence type="inferred from homology"/>
<dbReference type="RefSeq" id="WP_119360075.1">
    <property type="nucleotide sequence ID" value="NZ_QWKZ01000039.1"/>
</dbReference>
<keyword evidence="4 7" id="KW-0808">Transferase</keyword>
<evidence type="ECO:0000256" key="4">
    <source>
        <dbReference type="ARBA" id="ARBA00022679"/>
    </source>
</evidence>
<dbReference type="GO" id="GO:0004047">
    <property type="term" value="F:aminomethyltransferase activity"/>
    <property type="evidence" value="ECO:0007669"/>
    <property type="project" value="UniProtKB-UniRule"/>
</dbReference>
<name>A0A399EPF3_9DEIN</name>
<comment type="caution">
    <text evidence="11">The sequence shown here is derived from an EMBL/GenBank/DDBJ whole genome shotgun (WGS) entry which is preliminary data.</text>
</comment>
<dbReference type="InterPro" id="IPR006222">
    <property type="entry name" value="GCVT_N"/>
</dbReference>
<evidence type="ECO:0000259" key="10">
    <source>
        <dbReference type="Pfam" id="PF08669"/>
    </source>
</evidence>
<organism evidence="11 12">
    <name type="scientific">Meiothermus luteus</name>
    <dbReference type="NCBI Taxonomy" id="2026184"/>
    <lineage>
        <taxon>Bacteria</taxon>
        <taxon>Thermotogati</taxon>
        <taxon>Deinococcota</taxon>
        <taxon>Deinococci</taxon>
        <taxon>Thermales</taxon>
        <taxon>Thermaceae</taxon>
        <taxon>Meiothermus</taxon>
    </lineage>
</organism>